<reference evidence="3" key="1">
    <citation type="journal article" date="2019" name="Int. J. Syst. Evol. Microbiol.">
        <title>The Global Catalogue of Microorganisms (GCM) 10K type strain sequencing project: providing services to taxonomists for standard genome sequencing and annotation.</title>
        <authorList>
            <consortium name="The Broad Institute Genomics Platform"/>
            <consortium name="The Broad Institute Genome Sequencing Center for Infectious Disease"/>
            <person name="Wu L."/>
            <person name="Ma J."/>
        </authorList>
    </citation>
    <scope>NUCLEOTIDE SEQUENCE [LARGE SCALE GENOMIC DNA]</scope>
    <source>
        <strain evidence="3">JCM 17925</strain>
    </source>
</reference>
<dbReference type="Proteomes" id="UP001500936">
    <property type="component" value="Unassembled WGS sequence"/>
</dbReference>
<gene>
    <name evidence="2" type="ORF">GCM10023187_53620</name>
</gene>
<organism evidence="2 3">
    <name type="scientific">Nibrella viscosa</name>
    <dbReference type="NCBI Taxonomy" id="1084524"/>
    <lineage>
        <taxon>Bacteria</taxon>
        <taxon>Pseudomonadati</taxon>
        <taxon>Bacteroidota</taxon>
        <taxon>Cytophagia</taxon>
        <taxon>Cytophagales</taxon>
        <taxon>Spirosomataceae</taxon>
        <taxon>Nibrella</taxon>
    </lineage>
</organism>
<dbReference type="Pfam" id="PF21983">
    <property type="entry name" value="NikA-like"/>
    <property type="match status" value="1"/>
</dbReference>
<feature type="compositionally biased region" description="Basic residues" evidence="1">
    <location>
        <begin position="15"/>
        <end position="25"/>
    </location>
</feature>
<evidence type="ECO:0000313" key="3">
    <source>
        <dbReference type="Proteomes" id="UP001500936"/>
    </source>
</evidence>
<name>A0ABP8KZG2_9BACT</name>
<comment type="caution">
    <text evidence="2">The sequence shown here is derived from an EMBL/GenBank/DDBJ whole genome shotgun (WGS) entry which is preliminary data.</text>
</comment>
<keyword evidence="3" id="KW-1185">Reference proteome</keyword>
<accession>A0ABP8KZG2</accession>
<proteinExistence type="predicted"/>
<sequence length="166" mass="19485">MGLNLRASEVGPLKPKSRMEKKHYRGGAPQKPEQEKRDRFVQVRFRHDEYKELEKLKSKTATPNMSTFIRFVCLEKPLPMKTETETYQDVALSLMREMRNDLLRIGVNINQSSRRINSTTDYHDLQREVSAITTRIQEMEAQFRQMMSAVCGTNHSINQPVYDYQD</sequence>
<feature type="region of interest" description="Disordered" evidence="1">
    <location>
        <begin position="1"/>
        <end position="39"/>
    </location>
</feature>
<dbReference type="InterPro" id="IPR053842">
    <property type="entry name" value="NikA-like"/>
</dbReference>
<protein>
    <recommendedName>
        <fullName evidence="4">Mobilization protein</fullName>
    </recommendedName>
</protein>
<evidence type="ECO:0000313" key="2">
    <source>
        <dbReference type="EMBL" id="GAA4419368.1"/>
    </source>
</evidence>
<evidence type="ECO:0008006" key="4">
    <source>
        <dbReference type="Google" id="ProtNLM"/>
    </source>
</evidence>
<dbReference type="EMBL" id="BAABHB010000018">
    <property type="protein sequence ID" value="GAA4419368.1"/>
    <property type="molecule type" value="Genomic_DNA"/>
</dbReference>
<evidence type="ECO:0000256" key="1">
    <source>
        <dbReference type="SAM" id="MobiDB-lite"/>
    </source>
</evidence>